<sequence>MLQVQIEDIISLENFTQSLGNTYVFKILNVQGQSPQQLCNSIDCLQDQQMLTFWSLLENITQIKSENLKLYYDRSYKRCLHSETLTDDDKEVISKEYQLNRNLSNTKLAFQLIELEQFKNRDIFYYDYIRYLEYLTNNVYNTDAFRHQSIYLQLKQDLTQQQETLDNQVLDLESILKHPLFSELNKADQLLNAFTEIYKEVLSQILKQDFSSTLSQQIYETIHNFDVERKMLFWTYLEKNIKPQKSQKQLKSYFRNSYGRVLFENFVLNKNEKILIQNQVKILRNKTNLFRLYDLIKNNHSFRNVLYVDILTLMNQIEQNPHIQFDDDIQKAPELINEQEVFQKTRIKEIQFQQLMSLKNQQYYTDIYKEALKHINQKTDYSQLEPKQICETINSMTKVQSSMFWKYLVDNVKPKSTQYQLHRYYQGVYIRSLNTSKISTIDKYNINKTFKENINYSCNQLTQYLIEGYFKDRKIHKKDLYAYIHKLFNYFKKSNDNQQSNRINTDLINNIEQTQIDKQNDPQQKLKEVQHKQFEYINKTTDQYKSVLSSLYSENFSSKTPQQLCTLIQDFDKQSSDKFFKQVSKTFSPNKTYVEIRKNFKQTYSTVLCSGILTEQDKQLIWSKIQEHPASSPTQIGKMLQNNEFKSRDIFIKKITTIISLFKQKLKLNKTPTINLTSINQQKTNNNLTELSENLIAMFTGFYKKALYELIGKQINEPKQLCLEIDQLNQTQSFQFWDYVTQLYPQKDKHKAKLYYNQAYKRILYSDHINNEDRQYIIEYLKNNTPSTPMEITKVLLQQYFKNREMFPYDLAKYIDSIQSKLKLKK</sequence>
<protein>
    <submittedName>
        <fullName evidence="2">Hypothetical_protein</fullName>
    </submittedName>
</protein>
<dbReference type="Proteomes" id="UP001642409">
    <property type="component" value="Unassembled WGS sequence"/>
</dbReference>
<dbReference type="EMBL" id="CAXDID020000361">
    <property type="protein sequence ID" value="CAL6082147.1"/>
    <property type="molecule type" value="Genomic_DNA"/>
</dbReference>
<name>A0AA86R986_9EUKA</name>
<evidence type="ECO:0000313" key="3">
    <source>
        <dbReference type="Proteomes" id="UP001642409"/>
    </source>
</evidence>
<accession>A0AA86R986</accession>
<reference evidence="1" key="1">
    <citation type="submission" date="2023-06" db="EMBL/GenBank/DDBJ databases">
        <authorList>
            <person name="Kurt Z."/>
        </authorList>
    </citation>
    <scope>NUCLEOTIDE SEQUENCE</scope>
</reference>
<comment type="caution">
    <text evidence="1">The sequence shown here is derived from an EMBL/GenBank/DDBJ whole genome shotgun (WGS) entry which is preliminary data.</text>
</comment>
<evidence type="ECO:0000313" key="1">
    <source>
        <dbReference type="EMBL" id="CAI9970643.1"/>
    </source>
</evidence>
<organism evidence="1">
    <name type="scientific">Hexamita inflata</name>
    <dbReference type="NCBI Taxonomy" id="28002"/>
    <lineage>
        <taxon>Eukaryota</taxon>
        <taxon>Metamonada</taxon>
        <taxon>Diplomonadida</taxon>
        <taxon>Hexamitidae</taxon>
        <taxon>Hexamitinae</taxon>
        <taxon>Hexamita</taxon>
    </lineage>
</organism>
<gene>
    <name evidence="1" type="ORF">HINF_LOCUS58288</name>
    <name evidence="2" type="ORF">HINF_LOCUS60939</name>
</gene>
<dbReference type="EMBL" id="CATOUU010001079">
    <property type="protein sequence ID" value="CAI9970643.1"/>
    <property type="molecule type" value="Genomic_DNA"/>
</dbReference>
<dbReference type="AlphaFoldDB" id="A0AA86R986"/>
<reference evidence="2 3" key="2">
    <citation type="submission" date="2024-07" db="EMBL/GenBank/DDBJ databases">
        <authorList>
            <person name="Akdeniz Z."/>
        </authorList>
    </citation>
    <scope>NUCLEOTIDE SEQUENCE [LARGE SCALE GENOMIC DNA]</scope>
</reference>
<keyword evidence="3" id="KW-1185">Reference proteome</keyword>
<proteinExistence type="predicted"/>
<evidence type="ECO:0000313" key="2">
    <source>
        <dbReference type="EMBL" id="CAL6082147.1"/>
    </source>
</evidence>